<reference evidence="1 2" key="1">
    <citation type="journal article" date="2012" name="J. Bacteriol.">
        <title>Genome sequence of "Candidatus Nitrosopumilus salaria" BD31, an ammonia-oxidizing archaeon from the San Francisco Bay estuary.</title>
        <authorList>
            <person name="Mosier A.C."/>
            <person name="Allen E.E."/>
            <person name="Kim M."/>
            <person name="Ferriera S."/>
            <person name="Francis C.A."/>
        </authorList>
    </citation>
    <scope>NUCLEOTIDE SEQUENCE [LARGE SCALE GENOMIC DNA]</scope>
    <source>
        <strain evidence="1 2">BD31</strain>
    </source>
</reference>
<name>I3D4X5_9ARCH</name>
<dbReference type="AlphaFoldDB" id="I3D4X5"/>
<dbReference type="Proteomes" id="UP000003423">
    <property type="component" value="Unassembled WGS sequence"/>
</dbReference>
<comment type="caution">
    <text evidence="1">The sequence shown here is derived from an EMBL/GenBank/DDBJ whole genome shotgun (WGS) entry which is preliminary data.</text>
</comment>
<accession>I3D4X5</accession>
<evidence type="ECO:0000313" key="1">
    <source>
        <dbReference type="EMBL" id="EIJ66768.1"/>
    </source>
</evidence>
<sequence>MAKTSSGLISNWIAMMKIGIRVTGMATSLQFIDDFFGESNMKVE</sequence>
<proteinExistence type="predicted"/>
<organism evidence="1 2">
    <name type="scientific">Candidatus Nitrosopumilus salarius BD31</name>
    <dbReference type="NCBI Taxonomy" id="859350"/>
    <lineage>
        <taxon>Archaea</taxon>
        <taxon>Nitrososphaerota</taxon>
        <taxon>Nitrososphaeria</taxon>
        <taxon>Nitrosopumilales</taxon>
        <taxon>Nitrosopumilaceae</taxon>
        <taxon>Nitrosopumilus</taxon>
    </lineage>
</organism>
<keyword evidence="2" id="KW-1185">Reference proteome</keyword>
<protein>
    <submittedName>
        <fullName evidence="1">Uncharacterized protein</fullName>
    </submittedName>
</protein>
<evidence type="ECO:0000313" key="2">
    <source>
        <dbReference type="Proteomes" id="UP000003423"/>
    </source>
</evidence>
<gene>
    <name evidence="1" type="ORF">BD31_I0241</name>
</gene>
<dbReference type="PATRIC" id="fig|859350.6.peg.192"/>
<dbReference type="EMBL" id="AEXL02000023">
    <property type="protein sequence ID" value="EIJ66768.1"/>
    <property type="molecule type" value="Genomic_DNA"/>
</dbReference>